<feature type="region of interest" description="Disordered" evidence="1">
    <location>
        <begin position="134"/>
        <end position="195"/>
    </location>
</feature>
<dbReference type="EMBL" id="JAMXIB010000004">
    <property type="protein sequence ID" value="MCO5724489.1"/>
    <property type="molecule type" value="Genomic_DNA"/>
</dbReference>
<dbReference type="InterPro" id="IPR025366">
    <property type="entry name" value="DUF4270"/>
</dbReference>
<feature type="compositionally biased region" description="Acidic residues" evidence="1">
    <location>
        <begin position="177"/>
        <end position="189"/>
    </location>
</feature>
<gene>
    <name evidence="2" type="ORF">NG653_06455</name>
</gene>
<organism evidence="2 3">
    <name type="scientific">Robiginitalea marina</name>
    <dbReference type="NCBI Taxonomy" id="2954105"/>
    <lineage>
        <taxon>Bacteria</taxon>
        <taxon>Pseudomonadati</taxon>
        <taxon>Bacteroidota</taxon>
        <taxon>Flavobacteriia</taxon>
        <taxon>Flavobacteriales</taxon>
        <taxon>Flavobacteriaceae</taxon>
        <taxon>Robiginitalea</taxon>
    </lineage>
</organism>
<feature type="compositionally biased region" description="Acidic residues" evidence="1">
    <location>
        <begin position="144"/>
        <end position="162"/>
    </location>
</feature>
<dbReference type="InterPro" id="IPR028974">
    <property type="entry name" value="TSP_type-3_rpt"/>
</dbReference>
<dbReference type="Pfam" id="PF14092">
    <property type="entry name" value="DUF4270"/>
    <property type="match status" value="1"/>
</dbReference>
<comment type="caution">
    <text evidence="2">The sequence shown here is derived from an EMBL/GenBank/DDBJ whole genome shotgun (WGS) entry which is preliminary data.</text>
</comment>
<reference evidence="2 3" key="1">
    <citation type="submission" date="2022-06" db="EMBL/GenBank/DDBJ databases">
        <authorList>
            <person name="Xuan X."/>
        </authorList>
    </citation>
    <scope>NUCLEOTIDE SEQUENCE [LARGE SCALE GENOMIC DNA]</scope>
    <source>
        <strain evidence="2 3">2V75</strain>
    </source>
</reference>
<sequence>MKRFPFSLLRGALLAILLWSCQEDPVTIGDKIVGQEPFVNGKQVYDVFAFNKNIEAFPTNQLPVYQLGVFNDPVYGRTRATITSQVSLPPTTGNQFFGRFTQFREDTDPSIPDEEETVDEVILYLPYFQKPNSDRDLDGVIDSLDADPDDPNSDTDGDGLTDAEERSRGTDPLNPDTDGDGTGDAEDDATPINIFPQRRQLDSIYGKLDATFSFKVERSTFFLRDLDPDSGFQDAQPYFSNQNLIPEFASDVLFEGVLQVSDQEILIFEEDDPDTEEDESLVVAERIQPGIRVALDPDFFQQNFLNKEGDPELLSNANFKDFFRGIHMTLTPLEDDVMILFDLTQARLTVNYTHKATEAEEVDTIQTSSQLRLLSGGGSQPITGNALNSLVSDEYPGEISASFASANNAPEENASRIYLKGSGGTYAELELFDLLGGGEAINEIRQNNWIINEASLVFYVDRERLDAAGAVYEPPRVLLYNAETNQPLYNVRTETNLEDTPFGVFLNYDGNLERSGNQGIKYTVRITEHLNNIILRDSANATLGLSLTADIRLAGVSEVLLPDNTRKQFPVGNNITPLGTVLIGSNTDPGDPRRLRLEIYYTDTDL</sequence>
<keyword evidence="3" id="KW-1185">Reference proteome</keyword>
<dbReference type="Proteomes" id="UP001206312">
    <property type="component" value="Unassembled WGS sequence"/>
</dbReference>
<dbReference type="Gene3D" id="4.10.1080.10">
    <property type="entry name" value="TSP type-3 repeat"/>
    <property type="match status" value="1"/>
</dbReference>
<proteinExistence type="predicted"/>
<dbReference type="RefSeq" id="WP_252740867.1">
    <property type="nucleotide sequence ID" value="NZ_JAMXIB010000004.1"/>
</dbReference>
<dbReference type="SUPFAM" id="SSF103647">
    <property type="entry name" value="TSP type-3 repeat"/>
    <property type="match status" value="1"/>
</dbReference>
<protein>
    <submittedName>
        <fullName evidence="2">DUF4270 family protein</fullName>
    </submittedName>
</protein>
<accession>A0ABT1AWQ8</accession>
<evidence type="ECO:0000313" key="3">
    <source>
        <dbReference type="Proteomes" id="UP001206312"/>
    </source>
</evidence>
<evidence type="ECO:0000256" key="1">
    <source>
        <dbReference type="SAM" id="MobiDB-lite"/>
    </source>
</evidence>
<evidence type="ECO:0000313" key="2">
    <source>
        <dbReference type="EMBL" id="MCO5724489.1"/>
    </source>
</evidence>
<name>A0ABT1AWQ8_9FLAO</name>